<keyword evidence="3" id="KW-1185">Reference proteome</keyword>
<organism evidence="2 3">
    <name type="scientific">Brachybacterium avium</name>
    <dbReference type="NCBI Taxonomy" id="2017485"/>
    <lineage>
        <taxon>Bacteria</taxon>
        <taxon>Bacillati</taxon>
        <taxon>Actinomycetota</taxon>
        <taxon>Actinomycetes</taxon>
        <taxon>Micrococcales</taxon>
        <taxon>Dermabacteraceae</taxon>
        <taxon>Brachybacterium</taxon>
    </lineage>
</organism>
<feature type="signal peptide" evidence="1">
    <location>
        <begin position="1"/>
        <end position="19"/>
    </location>
</feature>
<evidence type="ECO:0008006" key="4">
    <source>
        <dbReference type="Google" id="ProtNLM"/>
    </source>
</evidence>
<gene>
    <name evidence="2" type="ORF">CFK39_12665</name>
</gene>
<feature type="chain" id="PRO_5013030430" description="DNA modification methylase" evidence="1">
    <location>
        <begin position="20"/>
        <end position="166"/>
    </location>
</feature>
<dbReference type="AlphaFoldDB" id="A0A220UEU0"/>
<keyword evidence="1" id="KW-0732">Signal</keyword>
<dbReference type="KEGG" id="brv:CFK39_12665"/>
<proteinExistence type="predicted"/>
<dbReference type="Proteomes" id="UP000198398">
    <property type="component" value="Chromosome"/>
</dbReference>
<dbReference type="OrthoDB" id="4793366at2"/>
<sequence length="166" mass="17157">MRRSRRSVLSAAALGLALAATGCTYMSPVQTKDFYQAADGTNATITQDDAFFAGVRDAVLVVADDGTPTFFGSVVSYADEEITVSLEGLTSEGSSIFSTETQVPAHGSVELGPGEGQQPVPIDATDVAPGTVLDLEVTADGQSTTISLPVLDGSLEYYEVEDPAAS</sequence>
<dbReference type="InterPro" id="IPR006311">
    <property type="entry name" value="TAT_signal"/>
</dbReference>
<evidence type="ECO:0000256" key="1">
    <source>
        <dbReference type="SAM" id="SignalP"/>
    </source>
</evidence>
<dbReference type="PROSITE" id="PS51318">
    <property type="entry name" value="TAT"/>
    <property type="match status" value="1"/>
</dbReference>
<accession>A0A220UEU0</accession>
<evidence type="ECO:0000313" key="2">
    <source>
        <dbReference type="EMBL" id="ASK66520.1"/>
    </source>
</evidence>
<name>A0A220UEU0_9MICO</name>
<protein>
    <recommendedName>
        <fullName evidence="4">DNA modification methylase</fullName>
    </recommendedName>
</protein>
<reference evidence="3" key="1">
    <citation type="submission" date="2017-07" db="EMBL/GenBank/DDBJ databases">
        <title>Brachybacterium sp. VR2415.</title>
        <authorList>
            <person name="Tak E.J."/>
            <person name="Bae J.-W."/>
        </authorList>
    </citation>
    <scope>NUCLEOTIDE SEQUENCE [LARGE SCALE GENOMIC DNA]</scope>
    <source>
        <strain evidence="3">VR2415</strain>
    </source>
</reference>
<dbReference type="EMBL" id="CP022316">
    <property type="protein sequence ID" value="ASK66520.1"/>
    <property type="molecule type" value="Genomic_DNA"/>
</dbReference>
<evidence type="ECO:0000313" key="3">
    <source>
        <dbReference type="Proteomes" id="UP000198398"/>
    </source>
</evidence>
<dbReference type="RefSeq" id="WP_089065760.1">
    <property type="nucleotide sequence ID" value="NZ_CP022316.1"/>
</dbReference>
<dbReference type="PROSITE" id="PS51257">
    <property type="entry name" value="PROKAR_LIPOPROTEIN"/>
    <property type="match status" value="1"/>
</dbReference>